<name>A0A0F9LGY7_9ZZZZ</name>
<dbReference type="EMBL" id="LAZR01007265">
    <property type="protein sequence ID" value="KKM86391.1"/>
    <property type="molecule type" value="Genomic_DNA"/>
</dbReference>
<gene>
    <name evidence="1" type="ORF">LCGC14_1279480</name>
</gene>
<organism evidence="1">
    <name type="scientific">marine sediment metagenome</name>
    <dbReference type="NCBI Taxonomy" id="412755"/>
    <lineage>
        <taxon>unclassified sequences</taxon>
        <taxon>metagenomes</taxon>
        <taxon>ecological metagenomes</taxon>
    </lineage>
</organism>
<dbReference type="InterPro" id="IPR036890">
    <property type="entry name" value="HATPase_C_sf"/>
</dbReference>
<protein>
    <recommendedName>
        <fullName evidence="2">Histidine kinase/HSP90-like ATPase domain-containing protein</fullName>
    </recommendedName>
</protein>
<accession>A0A0F9LGY7</accession>
<reference evidence="1" key="1">
    <citation type="journal article" date="2015" name="Nature">
        <title>Complex archaea that bridge the gap between prokaryotes and eukaryotes.</title>
        <authorList>
            <person name="Spang A."/>
            <person name="Saw J.H."/>
            <person name="Jorgensen S.L."/>
            <person name="Zaremba-Niedzwiedzka K."/>
            <person name="Martijn J."/>
            <person name="Lind A.E."/>
            <person name="van Eijk R."/>
            <person name="Schleper C."/>
            <person name="Guy L."/>
            <person name="Ettema T.J."/>
        </authorList>
    </citation>
    <scope>NUCLEOTIDE SEQUENCE</scope>
</reference>
<dbReference type="SUPFAM" id="SSF55874">
    <property type="entry name" value="ATPase domain of HSP90 chaperone/DNA topoisomerase II/histidine kinase"/>
    <property type="match status" value="1"/>
</dbReference>
<evidence type="ECO:0008006" key="2">
    <source>
        <dbReference type="Google" id="ProtNLM"/>
    </source>
</evidence>
<dbReference type="Gene3D" id="3.30.565.10">
    <property type="entry name" value="Histidine kinase-like ATPase, C-terminal domain"/>
    <property type="match status" value="1"/>
</dbReference>
<sequence>MDIETSSAIKLFFPNPSLQLVYFEAIHNSLDANATEIDIDIDISSFEKVDTLKLAIADNGDGFNDENFDRFKTLLRPRDYLHKGIGRLIFLNYFKKISVLSEWDNARRSFVFKENFSGEANFEELKSATDRKTILVFTEFSNERVKSYDNLKPDSLKEQVIDQFLPKFQDLRSQGVPFKIKITLNTDEENVKKGFLSSQSIITENDLPRFSTIIIEDEAFDAFSTIKMHYHIERSQGKGRHFTAFDIDGRTVEIKLLSPGAVPAGYDCIFIFESELFHTNSDSSRQKLVLPDGVHEVSLNRLLTREVGKILAEKIPQINENNRKVKDGFEKKFPHLLGYFEEETAGLIDRDDALQIAQQKFFRIQKEILQCEELTDREYEKSLELSSRTLTEYILYREKIIRRMRKMTKDNSESEIHNLIVPRYRKFSQESMVENVYQNNAWLLDDKFMNFRTVLSEGRMDEVIKHIRLDEEVSGEDGRPDIAMIFSADPNAERPVDVVMIEIKRKTDDEKENQYSVNQLMDRAAKLVEFCPNIQRMWYYAVIQISDQMSSRLRQLNWTPLYSTGKTFYQEFKAFKKDGTVVPAPTFVMSFDAIVSDAETRNHIFLEILREGMKKLSQS</sequence>
<dbReference type="AlphaFoldDB" id="A0A0F9LGY7"/>
<evidence type="ECO:0000313" key="1">
    <source>
        <dbReference type="EMBL" id="KKM86391.1"/>
    </source>
</evidence>
<dbReference type="Pfam" id="PF13589">
    <property type="entry name" value="HATPase_c_3"/>
    <property type="match status" value="1"/>
</dbReference>
<proteinExistence type="predicted"/>
<comment type="caution">
    <text evidence="1">The sequence shown here is derived from an EMBL/GenBank/DDBJ whole genome shotgun (WGS) entry which is preliminary data.</text>
</comment>